<organism evidence="3 4">
    <name type="scientific">Candidatus Scybalenecus merdavium</name>
    <dbReference type="NCBI Taxonomy" id="2840939"/>
    <lineage>
        <taxon>Bacteria</taxon>
        <taxon>Bacillati</taxon>
        <taxon>Bacillota</taxon>
        <taxon>Clostridia</taxon>
        <taxon>Eubacteriales</taxon>
        <taxon>Oscillospiraceae</taxon>
        <taxon>Oscillospiraceae incertae sedis</taxon>
        <taxon>Candidatus Scybalenecus</taxon>
    </lineage>
</organism>
<reference evidence="3" key="2">
    <citation type="journal article" date="2021" name="PeerJ">
        <title>Extensive microbial diversity within the chicken gut microbiome revealed by metagenomics and culture.</title>
        <authorList>
            <person name="Gilroy R."/>
            <person name="Ravi A."/>
            <person name="Getino M."/>
            <person name="Pursley I."/>
            <person name="Horton D.L."/>
            <person name="Alikhan N.F."/>
            <person name="Baker D."/>
            <person name="Gharbi K."/>
            <person name="Hall N."/>
            <person name="Watson M."/>
            <person name="Adriaenssens E.M."/>
            <person name="Foster-Nyarko E."/>
            <person name="Jarju S."/>
            <person name="Secka A."/>
            <person name="Antonio M."/>
            <person name="Oren A."/>
            <person name="Chaudhuri R.R."/>
            <person name="La Ragione R."/>
            <person name="Hildebrand F."/>
            <person name="Pallen M.J."/>
        </authorList>
    </citation>
    <scope>NUCLEOTIDE SEQUENCE</scope>
    <source>
        <strain evidence="3">CHK176-6737</strain>
    </source>
</reference>
<protein>
    <submittedName>
        <fullName evidence="3">Uncharacterized protein</fullName>
    </submittedName>
</protein>
<name>A0A9D1MTW4_9FIRM</name>
<keyword evidence="2" id="KW-0732">Signal</keyword>
<dbReference type="EMBL" id="DVNM01000016">
    <property type="protein sequence ID" value="HIU68932.1"/>
    <property type="molecule type" value="Genomic_DNA"/>
</dbReference>
<evidence type="ECO:0000313" key="3">
    <source>
        <dbReference type="EMBL" id="HIU68932.1"/>
    </source>
</evidence>
<evidence type="ECO:0000313" key="4">
    <source>
        <dbReference type="Proteomes" id="UP000824125"/>
    </source>
</evidence>
<comment type="caution">
    <text evidence="3">The sequence shown here is derived from an EMBL/GenBank/DDBJ whole genome shotgun (WGS) entry which is preliminary data.</text>
</comment>
<reference evidence="3" key="1">
    <citation type="submission" date="2020-10" db="EMBL/GenBank/DDBJ databases">
        <authorList>
            <person name="Gilroy R."/>
        </authorList>
    </citation>
    <scope>NUCLEOTIDE SEQUENCE</scope>
    <source>
        <strain evidence="3">CHK176-6737</strain>
    </source>
</reference>
<sequence length="479" mass="54610">MKKYLSVLLAVMLLFLLSACTGNTDAQTDAVPDTSAYVPVGSVWFEWDSYKIYSSYEDPNEPEPETSEDEEGTTNGTNTVPDTQEDNKRLGLFDCSEEKPRFIANVPSLEQFAISQKYGQFYTWETAAAQNQQSTDANGYSVRKYDYTLSCYSLAVPRIAKDRPDYTPLRWSKTIYGIDKITDRLWWNDTTLFVRTEREYLGDNRPENPDYQHAYAISLSGQGNRTAFEEISEADIPYAIPEIDFDAVDQKIRSSCTAQDGVVGAMGFADCEITANGQLRKLNIPLYIYKGRKDYNDYWYPSEAEIRITPYGPIVLSGDYVDEDVPFYESKSYEKYAVHKTDPLENWGLNDLSQTLNNTKQFCENAQDIIAYAQKEPLFYNLFFNRYPADNNSSGNYGMGRIEKYTKSIENGTMQSLRLSANGVQKIKAFRADSGMYQFFILLPQYPKGTIDAKDIYTTDIPSMQQTDCAYPIQIEIAK</sequence>
<dbReference type="Proteomes" id="UP000824125">
    <property type="component" value="Unassembled WGS sequence"/>
</dbReference>
<dbReference type="PROSITE" id="PS51257">
    <property type="entry name" value="PROKAR_LIPOPROTEIN"/>
    <property type="match status" value="1"/>
</dbReference>
<gene>
    <name evidence="3" type="ORF">IAD23_03105</name>
</gene>
<feature type="region of interest" description="Disordered" evidence="1">
    <location>
        <begin position="56"/>
        <end position="87"/>
    </location>
</feature>
<evidence type="ECO:0000256" key="2">
    <source>
        <dbReference type="SAM" id="SignalP"/>
    </source>
</evidence>
<evidence type="ECO:0000256" key="1">
    <source>
        <dbReference type="SAM" id="MobiDB-lite"/>
    </source>
</evidence>
<feature type="signal peptide" evidence="2">
    <location>
        <begin position="1"/>
        <end position="26"/>
    </location>
</feature>
<feature type="compositionally biased region" description="Acidic residues" evidence="1">
    <location>
        <begin position="58"/>
        <end position="72"/>
    </location>
</feature>
<feature type="chain" id="PRO_5038910075" evidence="2">
    <location>
        <begin position="27"/>
        <end position="479"/>
    </location>
</feature>
<proteinExistence type="predicted"/>
<dbReference type="AlphaFoldDB" id="A0A9D1MTW4"/>
<accession>A0A9D1MTW4</accession>